<sequence>MTAILSARTSALTDGIAAVPSYTDGVVASDGRFDLRAAELDSWSNRLARMLLRLGAGPGCLVGLAAVPDFEGVAVRHALAKIGAAAVRINAGVFTPTTRVGVTVHARRAGLTDDVHWLVLDDRATLRQYLSTSGAVLTAAEVGGRSHAS</sequence>
<organism evidence="1 2">
    <name type="scientific">Nocardia terrae</name>
    <dbReference type="NCBI Taxonomy" id="2675851"/>
    <lineage>
        <taxon>Bacteria</taxon>
        <taxon>Bacillati</taxon>
        <taxon>Actinomycetota</taxon>
        <taxon>Actinomycetes</taxon>
        <taxon>Mycobacteriales</taxon>
        <taxon>Nocardiaceae</taxon>
        <taxon>Nocardia</taxon>
    </lineage>
</organism>
<dbReference type="Proteomes" id="UP000466794">
    <property type="component" value="Unassembled WGS sequence"/>
</dbReference>
<evidence type="ECO:0000313" key="1">
    <source>
        <dbReference type="EMBL" id="MVU80909.1"/>
    </source>
</evidence>
<dbReference type="AlphaFoldDB" id="A0A7K1V387"/>
<comment type="caution">
    <text evidence="1">The sequence shown here is derived from an EMBL/GenBank/DDBJ whole genome shotgun (WGS) entry which is preliminary data.</text>
</comment>
<reference evidence="1 2" key="1">
    <citation type="submission" date="2019-12" db="EMBL/GenBank/DDBJ databases">
        <title>Nocardia sp. nov. ET3-3 isolated from soil.</title>
        <authorList>
            <person name="Kanchanasin P."/>
            <person name="Tanasupawat S."/>
            <person name="Yuki M."/>
            <person name="Kudo T."/>
        </authorList>
    </citation>
    <scope>NUCLEOTIDE SEQUENCE [LARGE SCALE GENOMIC DNA]</scope>
    <source>
        <strain evidence="1 2">ET3-3</strain>
    </source>
</reference>
<dbReference type="SUPFAM" id="SSF56801">
    <property type="entry name" value="Acetyl-CoA synthetase-like"/>
    <property type="match status" value="1"/>
</dbReference>
<proteinExistence type="predicted"/>
<protein>
    <submittedName>
        <fullName evidence="1">AMP-binding protein</fullName>
    </submittedName>
</protein>
<gene>
    <name evidence="1" type="ORF">GPX89_27125</name>
</gene>
<dbReference type="EMBL" id="WRPP01000005">
    <property type="protein sequence ID" value="MVU80909.1"/>
    <property type="molecule type" value="Genomic_DNA"/>
</dbReference>
<accession>A0A7K1V387</accession>
<name>A0A7K1V387_9NOCA</name>
<evidence type="ECO:0000313" key="2">
    <source>
        <dbReference type="Proteomes" id="UP000466794"/>
    </source>
</evidence>
<keyword evidence="2" id="KW-1185">Reference proteome</keyword>
<dbReference type="Gene3D" id="3.40.50.980">
    <property type="match status" value="1"/>
</dbReference>
<dbReference type="RefSeq" id="WP_157390461.1">
    <property type="nucleotide sequence ID" value="NZ_WRPP01000005.1"/>
</dbReference>